<dbReference type="GO" id="GO:0006865">
    <property type="term" value="P:amino acid transport"/>
    <property type="evidence" value="ECO:0007669"/>
    <property type="project" value="UniProtKB-KW"/>
</dbReference>
<dbReference type="GO" id="GO:0005886">
    <property type="term" value="C:plasma membrane"/>
    <property type="evidence" value="ECO:0007669"/>
    <property type="project" value="TreeGrafter"/>
</dbReference>
<keyword evidence="3" id="KW-0813">Transport</keyword>
<evidence type="ECO:0000313" key="8">
    <source>
        <dbReference type="Proteomes" id="UP000008392"/>
    </source>
</evidence>
<keyword evidence="8" id="KW-1185">Reference proteome</keyword>
<accession>G0A8I5</accession>
<reference evidence="7 8" key="2">
    <citation type="journal article" date="2006" name="J. Microbiol. Methods">
        <title>Genomic flank-sequencing of plasposon insertion sites for rapid identification of functional genes.</title>
        <authorList>
            <person name="Leveau J.H."/>
            <person name="Gerards S."/>
            <person name="Fritsche K."/>
            <person name="Zondag G."/>
            <person name="van Veen J.A."/>
        </authorList>
    </citation>
    <scope>NUCLEOTIDE SEQUENCE [LARGE SCALE GENOMIC DNA]</scope>
    <source>
        <strain evidence="7 8">Ter331</strain>
    </source>
</reference>
<dbReference type="SUPFAM" id="SSF161098">
    <property type="entry name" value="MetI-like"/>
    <property type="match status" value="1"/>
</dbReference>
<dbReference type="InterPro" id="IPR035906">
    <property type="entry name" value="MetI-like_sf"/>
</dbReference>
<evidence type="ECO:0000256" key="1">
    <source>
        <dbReference type="ARBA" id="ARBA00004141"/>
    </source>
</evidence>
<evidence type="ECO:0000256" key="4">
    <source>
        <dbReference type="ARBA" id="ARBA00022989"/>
    </source>
</evidence>
<dbReference type="KEGG" id="cfu:CFU_1626"/>
<feature type="transmembrane region" description="Helical" evidence="6">
    <location>
        <begin position="188"/>
        <end position="211"/>
    </location>
</feature>
<keyword evidence="4 6" id="KW-1133">Transmembrane helix</keyword>
<feature type="transmembrane region" description="Helical" evidence="6">
    <location>
        <begin position="32"/>
        <end position="56"/>
    </location>
</feature>
<dbReference type="STRING" id="1005048.CFU_1626"/>
<dbReference type="EMBL" id="CP002745">
    <property type="protein sequence ID" value="AEK61458.1"/>
    <property type="molecule type" value="Genomic_DNA"/>
</dbReference>
<keyword evidence="2 6" id="KW-0812">Transmembrane</keyword>
<evidence type="ECO:0000313" key="7">
    <source>
        <dbReference type="EMBL" id="AEK61458.1"/>
    </source>
</evidence>
<sequence length="224" mass="24879">MYCNGWNRGGAVESIEIGKKLFEWTPFLATGFLWNILISVLALAIGTVGGGLLVLLRLSSHRKWALAGSALTELMRNVPTFVFQFYLVFMLPESLTLPFSSLSLPFPSWLKAALALALAVAGFVSDNLLSTILEWRRGRYQDALLFISNLGNFCVIIVMASSAASVIGVPELLSRCNTVINATGTTQIMLWVYLYAMVWFFLFSYLVTAGIRRFSSGMQRRIRS</sequence>
<protein>
    <submittedName>
        <fullName evidence="7">Polar amino acid uptake family ABC transporter, permease protein</fullName>
    </submittedName>
</protein>
<dbReference type="AlphaFoldDB" id="G0A8I5"/>
<evidence type="ECO:0000256" key="2">
    <source>
        <dbReference type="ARBA" id="ARBA00022692"/>
    </source>
</evidence>
<organism evidence="7 8">
    <name type="scientific">Collimonas fungivorans (strain Ter331)</name>
    <dbReference type="NCBI Taxonomy" id="1005048"/>
    <lineage>
        <taxon>Bacteria</taxon>
        <taxon>Pseudomonadati</taxon>
        <taxon>Pseudomonadota</taxon>
        <taxon>Betaproteobacteria</taxon>
        <taxon>Burkholderiales</taxon>
        <taxon>Oxalobacteraceae</taxon>
        <taxon>Collimonas</taxon>
    </lineage>
</organism>
<dbReference type="PANTHER" id="PTHR30614:SF0">
    <property type="entry name" value="L-CYSTINE TRANSPORT SYSTEM PERMEASE PROTEIN TCYL"/>
    <property type="match status" value="1"/>
</dbReference>
<name>G0A8I5_COLFT</name>
<dbReference type="Gene3D" id="1.10.3720.10">
    <property type="entry name" value="MetI-like"/>
    <property type="match status" value="1"/>
</dbReference>
<evidence type="ECO:0000256" key="5">
    <source>
        <dbReference type="ARBA" id="ARBA00023136"/>
    </source>
</evidence>
<reference evidence="7 8" key="3">
    <citation type="journal article" date="2008" name="FEMS Microbiol. Ecol.">
        <title>Identification and characterization of genes underlying chitinolysis in Collimonas fungivorans Ter331.</title>
        <authorList>
            <person name="Fritsche K."/>
            <person name="de Boer W."/>
            <person name="Gerards S."/>
            <person name="van den Berg M."/>
            <person name="van Veen J.A."/>
            <person name="Leveau J.H."/>
        </authorList>
    </citation>
    <scope>NUCLEOTIDE SEQUENCE [LARGE SCALE GENOMIC DNA]</scope>
    <source>
        <strain evidence="7 8">Ter331</strain>
    </source>
</reference>
<reference evidence="7 8" key="5">
    <citation type="journal article" date="2011" name="ISME J.">
        <title>Dual transcriptional profiling of a bacterial/fungal confrontation: Collimonas fungivorans versus Aspergillus niger.</title>
        <authorList>
            <person name="Mela F."/>
            <person name="Fritsche K."/>
            <person name="de Boer W."/>
            <person name="van Veen J.A."/>
            <person name="de Graaff L.H."/>
            <person name="van den Berg M."/>
            <person name="Leveau J.H."/>
        </authorList>
    </citation>
    <scope>NUCLEOTIDE SEQUENCE [LARGE SCALE GENOMIC DNA]</scope>
    <source>
        <strain evidence="7 8">Ter331</strain>
    </source>
</reference>
<reference evidence="8" key="6">
    <citation type="submission" date="2011-05" db="EMBL/GenBank/DDBJ databases">
        <title>Complete sequence of Collimonas fungivorans Ter331.</title>
        <authorList>
            <person name="Leveau J.H."/>
        </authorList>
    </citation>
    <scope>NUCLEOTIDE SEQUENCE [LARGE SCALE GENOMIC DNA]</scope>
    <source>
        <strain evidence="8">Ter331</strain>
    </source>
</reference>
<feature type="transmembrane region" description="Helical" evidence="6">
    <location>
        <begin position="144"/>
        <end position="168"/>
    </location>
</feature>
<feature type="transmembrane region" description="Helical" evidence="6">
    <location>
        <begin position="109"/>
        <end position="132"/>
    </location>
</feature>
<reference evidence="7 8" key="4">
    <citation type="journal article" date="2010" name="Environ. Microbiol.">
        <title>The bacterial genus Collimonas: mycophagy, weathering and other adaptive solutions to life in oligotrophic soil environments.</title>
        <authorList>
            <person name="Leveau J.H."/>
            <person name="Uroz S."/>
            <person name="de Boer W."/>
        </authorList>
    </citation>
    <scope>NUCLEOTIDE SEQUENCE [LARGE SCALE GENOMIC DNA]</scope>
    <source>
        <strain evidence="7 8">Ter331</strain>
    </source>
</reference>
<dbReference type="PANTHER" id="PTHR30614">
    <property type="entry name" value="MEMBRANE COMPONENT OF AMINO ACID ABC TRANSPORTER"/>
    <property type="match status" value="1"/>
</dbReference>
<dbReference type="InterPro" id="IPR043429">
    <property type="entry name" value="ArtM/GltK/GlnP/TcyL/YhdX-like"/>
</dbReference>
<evidence type="ECO:0000256" key="3">
    <source>
        <dbReference type="ARBA" id="ARBA00022970"/>
    </source>
</evidence>
<reference evidence="7 8" key="1">
    <citation type="journal article" date="2004" name="Environ. Microbiol.">
        <title>Phylogeny-function analysis of (meta)genomic libraries: screening for expression of ribosomal RNA genes by large-insert library fluorescent in situ hybridization (LIL-FISH).</title>
        <authorList>
            <person name="Leveau J.H."/>
            <person name="Gerards S."/>
            <person name="de Boer W."/>
            <person name="van Veen J.A."/>
        </authorList>
    </citation>
    <scope>NUCLEOTIDE SEQUENCE [LARGE SCALE GENOMIC DNA]</scope>
    <source>
        <strain evidence="7 8">Ter331</strain>
    </source>
</reference>
<dbReference type="Proteomes" id="UP000008392">
    <property type="component" value="Chromosome"/>
</dbReference>
<dbReference type="eggNOG" id="COG0765">
    <property type="taxonomic scope" value="Bacteria"/>
</dbReference>
<gene>
    <name evidence="7" type="ordered locus">CFU_1626</name>
</gene>
<proteinExistence type="predicted"/>
<feature type="transmembrane region" description="Helical" evidence="6">
    <location>
        <begin position="77"/>
        <end position="97"/>
    </location>
</feature>
<keyword evidence="5 6" id="KW-0472">Membrane</keyword>
<evidence type="ECO:0000256" key="6">
    <source>
        <dbReference type="SAM" id="Phobius"/>
    </source>
</evidence>
<comment type="subcellular location">
    <subcellularLocation>
        <location evidence="1">Membrane</location>
        <topology evidence="1">Multi-pass membrane protein</topology>
    </subcellularLocation>
</comment>
<dbReference type="HOGENOM" id="CLU_019602_1_1_4"/>
<keyword evidence="3" id="KW-0029">Amino-acid transport</keyword>
<dbReference type="GO" id="GO:0055085">
    <property type="term" value="P:transmembrane transport"/>
    <property type="evidence" value="ECO:0007669"/>
    <property type="project" value="InterPro"/>
</dbReference>